<feature type="transmembrane region" description="Helical" evidence="1">
    <location>
        <begin position="134"/>
        <end position="154"/>
    </location>
</feature>
<dbReference type="OrthoDB" id="86287at2157"/>
<keyword evidence="1" id="KW-1133">Transmembrane helix</keyword>
<evidence type="ECO:0008006" key="4">
    <source>
        <dbReference type="Google" id="ProtNLM"/>
    </source>
</evidence>
<dbReference type="EMBL" id="CP031310">
    <property type="protein sequence ID" value="QCC52704.1"/>
    <property type="molecule type" value="Genomic_DNA"/>
</dbReference>
<feature type="transmembrane region" description="Helical" evidence="1">
    <location>
        <begin position="246"/>
        <end position="264"/>
    </location>
</feature>
<evidence type="ECO:0000256" key="1">
    <source>
        <dbReference type="SAM" id="Phobius"/>
    </source>
</evidence>
<feature type="transmembrane region" description="Helical" evidence="1">
    <location>
        <begin position="50"/>
        <end position="71"/>
    </location>
</feature>
<dbReference type="PANTHER" id="PTHR43471">
    <property type="entry name" value="ABC TRANSPORTER PERMEASE"/>
    <property type="match status" value="1"/>
</dbReference>
<dbReference type="RefSeq" id="WP_049993026.1">
    <property type="nucleotide sequence ID" value="NZ_CP031310.1"/>
</dbReference>
<protein>
    <recommendedName>
        <fullName evidence="4">ABC transporter</fullName>
    </recommendedName>
</protein>
<keyword evidence="1" id="KW-0812">Transmembrane</keyword>
<accession>A0A4D6HF75</accession>
<dbReference type="GO" id="GO:0140359">
    <property type="term" value="F:ABC-type transporter activity"/>
    <property type="evidence" value="ECO:0007669"/>
    <property type="project" value="InterPro"/>
</dbReference>
<reference evidence="2 3" key="1">
    <citation type="journal article" date="2019" name="Nat. Commun.">
        <title>A new type of DNA phosphorothioation-based antiviral system in archaea.</title>
        <authorList>
            <person name="Xiong L."/>
            <person name="Liu S."/>
            <person name="Chen S."/>
            <person name="Xiao Y."/>
            <person name="Zhu B."/>
            <person name="Gao Y."/>
            <person name="Zhang Y."/>
            <person name="Chen B."/>
            <person name="Luo J."/>
            <person name="Deng Z."/>
            <person name="Chen X."/>
            <person name="Wang L."/>
            <person name="Chen S."/>
        </authorList>
    </citation>
    <scope>NUCLEOTIDE SEQUENCE [LARGE SCALE GENOMIC DNA]</scope>
    <source>
        <strain evidence="2 3">CBA1105</strain>
    </source>
</reference>
<sequence>MVWQAIARKEVRGLIKPRRRRAGLALVALVFVLGGYLLPTTTASPETADLAPYLTGAVTLVLPLFGLLLGYKTIVSERESGRILLLLSLPHSRLEAVFGKFLGRGGVLALVVTIGVVLASALVAYPFGSLQLGVMLAYLLVTLVYGLAFVSIGMSLSTFTRSGQRATAATFGVFFVFVVLWTELRAPFRIALDYLGLAGDGLPDWALFVYGLEPGMCYSRAVRAFFAGSEQGAYLGPDAPFYLGEWVALIVLLCWVVVPVAAGYRRFEVTDL</sequence>
<evidence type="ECO:0000313" key="2">
    <source>
        <dbReference type="EMBL" id="QCC52704.1"/>
    </source>
</evidence>
<name>A0A4D6HF75_9EURY</name>
<dbReference type="GO" id="GO:0005886">
    <property type="term" value="C:plasma membrane"/>
    <property type="evidence" value="ECO:0007669"/>
    <property type="project" value="UniProtKB-SubCell"/>
</dbReference>
<feature type="transmembrane region" description="Helical" evidence="1">
    <location>
        <begin position="21"/>
        <end position="38"/>
    </location>
</feature>
<evidence type="ECO:0000313" key="3">
    <source>
        <dbReference type="Proteomes" id="UP000296706"/>
    </source>
</evidence>
<organism evidence="2 3">
    <name type="scientific">Halapricum salinum</name>
    <dbReference type="NCBI Taxonomy" id="1457250"/>
    <lineage>
        <taxon>Archaea</taxon>
        <taxon>Methanobacteriati</taxon>
        <taxon>Methanobacteriota</taxon>
        <taxon>Stenosarchaea group</taxon>
        <taxon>Halobacteria</taxon>
        <taxon>Halobacteriales</taxon>
        <taxon>Haloarculaceae</taxon>
        <taxon>Halapricum</taxon>
    </lineage>
</organism>
<dbReference type="KEGG" id="hsn:DV733_16345"/>
<keyword evidence="1" id="KW-0472">Membrane</keyword>
<dbReference type="AlphaFoldDB" id="A0A4D6HF75"/>
<dbReference type="Pfam" id="PF12679">
    <property type="entry name" value="ABC2_membrane_2"/>
    <property type="match status" value="1"/>
</dbReference>
<dbReference type="PANTHER" id="PTHR43471:SF1">
    <property type="entry name" value="ABC TRANSPORTER PERMEASE PROTEIN NOSY-RELATED"/>
    <property type="match status" value="1"/>
</dbReference>
<keyword evidence="3" id="KW-1185">Reference proteome</keyword>
<dbReference type="Proteomes" id="UP000296706">
    <property type="component" value="Chromosome"/>
</dbReference>
<dbReference type="STRING" id="1457250.GCA_000755225_02149"/>
<feature type="transmembrane region" description="Helical" evidence="1">
    <location>
        <begin position="166"/>
        <end position="184"/>
    </location>
</feature>
<proteinExistence type="predicted"/>
<dbReference type="GeneID" id="39849462"/>
<feature type="transmembrane region" description="Helical" evidence="1">
    <location>
        <begin position="107"/>
        <end position="128"/>
    </location>
</feature>
<gene>
    <name evidence="2" type="ORF">DV733_16345</name>
</gene>